<dbReference type="EMBL" id="CP036433">
    <property type="protein sequence ID" value="QDU95558.1"/>
    <property type="molecule type" value="Genomic_DNA"/>
</dbReference>
<sequence length="299" mass="33847" precursor="true">MTYGNMLRAATLVLFVWAASPKAVVSGQDSPATIQQRVLKVEASADDPLVNHPLTPVLRFAYRRLAALEVDIRDFTCTLIKRERINGELSGYQYIDLKVRTRQEEANGVTPLSVYARFTKPASVAGREVLFVENKNEGKVLARRGGTRLSYVTTSVEPDGPLALRDSRNPITEVGICNLIRRLIERAESDIQHDEVHVAYYKDSRINDRPCTQIVVTHPVPRDYFLFSRAEIFIDNEMNIPVRYVAYTWPTQPGGPELLQEEFTYTNLQLNVGLADADFSAENPAYMFYRRDDEDAGDK</sequence>
<reference evidence="2 3" key="1">
    <citation type="submission" date="2019-02" db="EMBL/GenBank/DDBJ databases">
        <title>Deep-cultivation of Planctomycetes and their phenomic and genomic characterization uncovers novel biology.</title>
        <authorList>
            <person name="Wiegand S."/>
            <person name="Jogler M."/>
            <person name="Boedeker C."/>
            <person name="Pinto D."/>
            <person name="Vollmers J."/>
            <person name="Rivas-Marin E."/>
            <person name="Kohn T."/>
            <person name="Peeters S.H."/>
            <person name="Heuer A."/>
            <person name="Rast P."/>
            <person name="Oberbeckmann S."/>
            <person name="Bunk B."/>
            <person name="Jeske O."/>
            <person name="Meyerdierks A."/>
            <person name="Storesund J.E."/>
            <person name="Kallscheuer N."/>
            <person name="Luecker S."/>
            <person name="Lage O.M."/>
            <person name="Pohl T."/>
            <person name="Merkel B.J."/>
            <person name="Hornburger P."/>
            <person name="Mueller R.-W."/>
            <person name="Bruemmer F."/>
            <person name="Labrenz M."/>
            <person name="Spormann A.M."/>
            <person name="Op den Camp H."/>
            <person name="Overmann J."/>
            <person name="Amann R."/>
            <person name="Jetten M.S.M."/>
            <person name="Mascher T."/>
            <person name="Medema M.H."/>
            <person name="Devos D.P."/>
            <person name="Kaster A.-K."/>
            <person name="Ovreas L."/>
            <person name="Rohde M."/>
            <person name="Galperin M.Y."/>
            <person name="Jogler C."/>
        </authorList>
    </citation>
    <scope>NUCLEOTIDE SEQUENCE [LARGE SCALE GENOMIC DNA]</scope>
    <source>
        <strain evidence="2 3">Pla85_3_4</strain>
    </source>
</reference>
<keyword evidence="3" id="KW-1185">Reference proteome</keyword>
<keyword evidence="1" id="KW-0732">Signal</keyword>
<dbReference type="KEGG" id="lcre:Pla8534_33730"/>
<gene>
    <name evidence="2" type="ORF">Pla8534_33730</name>
</gene>
<evidence type="ECO:0000313" key="2">
    <source>
        <dbReference type="EMBL" id="QDU95558.1"/>
    </source>
</evidence>
<dbReference type="AlphaFoldDB" id="A0A518DUQ8"/>
<dbReference type="Proteomes" id="UP000317648">
    <property type="component" value="Chromosome"/>
</dbReference>
<dbReference type="Pfam" id="PF07608">
    <property type="entry name" value="DUF1571"/>
    <property type="match status" value="1"/>
</dbReference>
<organism evidence="2 3">
    <name type="scientific">Lignipirellula cremea</name>
    <dbReference type="NCBI Taxonomy" id="2528010"/>
    <lineage>
        <taxon>Bacteria</taxon>
        <taxon>Pseudomonadati</taxon>
        <taxon>Planctomycetota</taxon>
        <taxon>Planctomycetia</taxon>
        <taxon>Pirellulales</taxon>
        <taxon>Pirellulaceae</taxon>
        <taxon>Lignipirellula</taxon>
    </lineage>
</organism>
<dbReference type="InterPro" id="IPR011465">
    <property type="entry name" value="DUF1571"/>
</dbReference>
<evidence type="ECO:0008006" key="4">
    <source>
        <dbReference type="Google" id="ProtNLM"/>
    </source>
</evidence>
<proteinExistence type="predicted"/>
<evidence type="ECO:0000313" key="3">
    <source>
        <dbReference type="Proteomes" id="UP000317648"/>
    </source>
</evidence>
<protein>
    <recommendedName>
        <fullName evidence="4">DUF1571 domain-containing protein</fullName>
    </recommendedName>
</protein>
<name>A0A518DUQ8_9BACT</name>
<feature type="signal peptide" evidence="1">
    <location>
        <begin position="1"/>
        <end position="18"/>
    </location>
</feature>
<evidence type="ECO:0000256" key="1">
    <source>
        <dbReference type="SAM" id="SignalP"/>
    </source>
</evidence>
<feature type="chain" id="PRO_5021733712" description="DUF1571 domain-containing protein" evidence="1">
    <location>
        <begin position="19"/>
        <end position="299"/>
    </location>
</feature>
<accession>A0A518DUQ8</accession>
<dbReference type="RefSeq" id="WP_197443348.1">
    <property type="nucleotide sequence ID" value="NZ_CP036433.1"/>
</dbReference>